<dbReference type="RefSeq" id="WP_123185323.1">
    <property type="nucleotide sequence ID" value="NZ_CANSOV010000004.1"/>
</dbReference>
<evidence type="ECO:0000256" key="10">
    <source>
        <dbReference type="ARBA" id="ARBA00029774"/>
    </source>
</evidence>
<evidence type="ECO:0000256" key="3">
    <source>
        <dbReference type="ARBA" id="ARBA00012584"/>
    </source>
</evidence>
<dbReference type="PANTHER" id="PTHR17490:SF16">
    <property type="entry name" value="THREONYLCARBAMOYL-AMP SYNTHASE"/>
    <property type="match status" value="1"/>
</dbReference>
<comment type="similarity">
    <text evidence="2">Belongs to the SUA5 family.</text>
</comment>
<dbReference type="AlphaFoldDB" id="A0A7W5GPY9"/>
<name>A0A7W5GPY9_9ACTN</name>
<evidence type="ECO:0000259" key="12">
    <source>
        <dbReference type="PROSITE" id="PS51163"/>
    </source>
</evidence>
<evidence type="ECO:0000256" key="8">
    <source>
        <dbReference type="ARBA" id="ARBA00022741"/>
    </source>
</evidence>
<accession>A0A7W5GPY9</accession>
<evidence type="ECO:0000256" key="2">
    <source>
        <dbReference type="ARBA" id="ARBA00007663"/>
    </source>
</evidence>
<dbReference type="GO" id="GO:0008033">
    <property type="term" value="P:tRNA processing"/>
    <property type="evidence" value="ECO:0007669"/>
    <property type="project" value="UniProtKB-KW"/>
</dbReference>
<dbReference type="EMBL" id="JACHYA010000001">
    <property type="protein sequence ID" value="MBB3170954.1"/>
    <property type="molecule type" value="Genomic_DNA"/>
</dbReference>
<evidence type="ECO:0000313" key="14">
    <source>
        <dbReference type="Proteomes" id="UP000530850"/>
    </source>
</evidence>
<keyword evidence="5 13" id="KW-0808">Transferase</keyword>
<proteinExistence type="inferred from homology"/>
<dbReference type="GO" id="GO:0003725">
    <property type="term" value="F:double-stranded RNA binding"/>
    <property type="evidence" value="ECO:0007669"/>
    <property type="project" value="InterPro"/>
</dbReference>
<comment type="caution">
    <text evidence="13">The sequence shown here is derived from an EMBL/GenBank/DDBJ whole genome shotgun (WGS) entry which is preliminary data.</text>
</comment>
<comment type="subcellular location">
    <subcellularLocation>
        <location evidence="1">Cytoplasm</location>
    </subcellularLocation>
</comment>
<keyword evidence="9" id="KW-0067">ATP-binding</keyword>
<comment type="catalytic activity">
    <reaction evidence="11">
        <text>L-threonine + hydrogencarbonate + ATP = L-threonylcarbamoyladenylate + diphosphate + H2O</text>
        <dbReference type="Rhea" id="RHEA:36407"/>
        <dbReference type="ChEBI" id="CHEBI:15377"/>
        <dbReference type="ChEBI" id="CHEBI:17544"/>
        <dbReference type="ChEBI" id="CHEBI:30616"/>
        <dbReference type="ChEBI" id="CHEBI:33019"/>
        <dbReference type="ChEBI" id="CHEBI:57926"/>
        <dbReference type="ChEBI" id="CHEBI:73682"/>
        <dbReference type="EC" id="2.7.7.87"/>
    </reaction>
</comment>
<dbReference type="Proteomes" id="UP000530850">
    <property type="component" value="Unassembled WGS sequence"/>
</dbReference>
<keyword evidence="8" id="KW-0547">Nucleotide-binding</keyword>
<dbReference type="GO" id="GO:0006450">
    <property type="term" value="P:regulation of translational fidelity"/>
    <property type="evidence" value="ECO:0007669"/>
    <property type="project" value="TreeGrafter"/>
</dbReference>
<evidence type="ECO:0000256" key="7">
    <source>
        <dbReference type="ARBA" id="ARBA00022695"/>
    </source>
</evidence>
<feature type="domain" description="YrdC-like" evidence="12">
    <location>
        <begin position="16"/>
        <end position="205"/>
    </location>
</feature>
<protein>
    <recommendedName>
        <fullName evidence="10">L-threonylcarbamoyladenylate synthase</fullName>
        <ecNumber evidence="3">2.7.7.87</ecNumber>
    </recommendedName>
    <alternativeName>
        <fullName evidence="10">L-threonylcarbamoyladenylate synthase</fullName>
    </alternativeName>
</protein>
<dbReference type="PROSITE" id="PS51163">
    <property type="entry name" value="YRDC"/>
    <property type="match status" value="1"/>
</dbReference>
<keyword evidence="7 13" id="KW-0548">Nucleotidyltransferase</keyword>
<evidence type="ECO:0000256" key="5">
    <source>
        <dbReference type="ARBA" id="ARBA00022679"/>
    </source>
</evidence>
<dbReference type="NCBIfam" id="TIGR00057">
    <property type="entry name" value="L-threonylcarbamoyladenylate synthase"/>
    <property type="match status" value="1"/>
</dbReference>
<keyword evidence="4" id="KW-0963">Cytoplasm</keyword>
<evidence type="ECO:0000256" key="9">
    <source>
        <dbReference type="ARBA" id="ARBA00022840"/>
    </source>
</evidence>
<sequence length="207" mass="20666">MAAAAKSPAWGGVPELITVDEAAALLKTGRPVIFPTDTVCGLGLCPAFAASPAELFALKGRDEGKPVAWLVSGADALDEWGSAVPDWARRLARSHWPGALTLVVRAAPRVPAPFASAAGTIGLRMPASPTALALMEALGAPLATTSANLSGASAVACVNEVDRTLAARVPVVAPLAGERPAPGAAASTVVGCTGAAPVVLRQGPVQL</sequence>
<dbReference type="GO" id="GO:0000049">
    <property type="term" value="F:tRNA binding"/>
    <property type="evidence" value="ECO:0007669"/>
    <property type="project" value="TreeGrafter"/>
</dbReference>
<dbReference type="EC" id="2.7.7.87" evidence="3"/>
<keyword evidence="6" id="KW-0819">tRNA processing</keyword>
<evidence type="ECO:0000256" key="4">
    <source>
        <dbReference type="ARBA" id="ARBA00022490"/>
    </source>
</evidence>
<evidence type="ECO:0000256" key="1">
    <source>
        <dbReference type="ARBA" id="ARBA00004496"/>
    </source>
</evidence>
<dbReference type="InterPro" id="IPR017945">
    <property type="entry name" value="DHBP_synth_RibB-like_a/b_dom"/>
</dbReference>
<dbReference type="Pfam" id="PF01300">
    <property type="entry name" value="Sua5_yciO_yrdC"/>
    <property type="match status" value="1"/>
</dbReference>
<evidence type="ECO:0000256" key="11">
    <source>
        <dbReference type="ARBA" id="ARBA00048366"/>
    </source>
</evidence>
<evidence type="ECO:0000313" key="13">
    <source>
        <dbReference type="EMBL" id="MBB3170954.1"/>
    </source>
</evidence>
<organism evidence="13 14">
    <name type="scientific">Parvibacter caecicola</name>
    <dbReference type="NCBI Taxonomy" id="747645"/>
    <lineage>
        <taxon>Bacteria</taxon>
        <taxon>Bacillati</taxon>
        <taxon>Actinomycetota</taxon>
        <taxon>Coriobacteriia</taxon>
        <taxon>Coriobacteriales</taxon>
        <taxon>Coriobacteriaceae</taxon>
        <taxon>Parvibacter</taxon>
    </lineage>
</organism>
<gene>
    <name evidence="13" type="ORF">FHR31_000734</name>
</gene>
<reference evidence="13 14" key="1">
    <citation type="submission" date="2020-08" db="EMBL/GenBank/DDBJ databases">
        <title>Sequencing the genomes of 1000 actinobacteria strains.</title>
        <authorList>
            <person name="Klenk H.-P."/>
        </authorList>
    </citation>
    <scope>NUCLEOTIDE SEQUENCE [LARGE SCALE GENOMIC DNA]</scope>
    <source>
        <strain evidence="13 14">DSM 22242</strain>
    </source>
</reference>
<dbReference type="PANTHER" id="PTHR17490">
    <property type="entry name" value="SUA5"/>
    <property type="match status" value="1"/>
</dbReference>
<dbReference type="InterPro" id="IPR006070">
    <property type="entry name" value="Sua5-like_dom"/>
</dbReference>
<dbReference type="GO" id="GO:0005524">
    <property type="term" value="F:ATP binding"/>
    <property type="evidence" value="ECO:0007669"/>
    <property type="project" value="UniProtKB-KW"/>
</dbReference>
<dbReference type="GeneID" id="93356631"/>
<dbReference type="SUPFAM" id="SSF55821">
    <property type="entry name" value="YrdC/RibB"/>
    <property type="match status" value="1"/>
</dbReference>
<dbReference type="GO" id="GO:0061710">
    <property type="term" value="F:L-threonylcarbamoyladenylate synthase"/>
    <property type="evidence" value="ECO:0007669"/>
    <property type="project" value="UniProtKB-EC"/>
</dbReference>
<dbReference type="Gene3D" id="3.90.870.10">
    <property type="entry name" value="DHBP synthase"/>
    <property type="match status" value="1"/>
</dbReference>
<dbReference type="GO" id="GO:0005737">
    <property type="term" value="C:cytoplasm"/>
    <property type="evidence" value="ECO:0007669"/>
    <property type="project" value="UniProtKB-SubCell"/>
</dbReference>
<evidence type="ECO:0000256" key="6">
    <source>
        <dbReference type="ARBA" id="ARBA00022694"/>
    </source>
</evidence>
<dbReference type="InterPro" id="IPR050156">
    <property type="entry name" value="TC-AMP_synthase_SUA5"/>
</dbReference>